<name>A0A9Q8YG55_ENSAD</name>
<dbReference type="PANTHER" id="PTHR30543:SF21">
    <property type="entry name" value="NAD(P)H-DEPENDENT FMN REDUCTASE LOT6"/>
    <property type="match status" value="1"/>
</dbReference>
<evidence type="ECO:0000313" key="2">
    <source>
        <dbReference type="EMBL" id="USJ27014.1"/>
    </source>
</evidence>
<keyword evidence="2" id="KW-0614">Plasmid</keyword>
<evidence type="ECO:0000313" key="3">
    <source>
        <dbReference type="EMBL" id="WFP95520.1"/>
    </source>
</evidence>
<dbReference type="GO" id="GO:0010181">
    <property type="term" value="F:FMN binding"/>
    <property type="evidence" value="ECO:0007669"/>
    <property type="project" value="TreeGrafter"/>
</dbReference>
<dbReference type="Pfam" id="PF03358">
    <property type="entry name" value="FMN_red"/>
    <property type="match status" value="1"/>
</dbReference>
<dbReference type="OrthoDB" id="9812295at2"/>
<geneLocation type="plasmid" evidence="3 5">
    <name>unnamedB</name>
</geneLocation>
<dbReference type="GO" id="GO:0016491">
    <property type="term" value="F:oxidoreductase activity"/>
    <property type="evidence" value="ECO:0007669"/>
    <property type="project" value="InterPro"/>
</dbReference>
<dbReference type="EMBL" id="CP121310">
    <property type="protein sequence ID" value="WFP95520.1"/>
    <property type="molecule type" value="Genomic_DNA"/>
</dbReference>
<dbReference type="SUPFAM" id="SSF52218">
    <property type="entry name" value="Flavoproteins"/>
    <property type="match status" value="1"/>
</dbReference>
<dbReference type="InterPro" id="IPR029039">
    <property type="entry name" value="Flavoprotein-like_sf"/>
</dbReference>
<evidence type="ECO:0000259" key="1">
    <source>
        <dbReference type="Pfam" id="PF03358"/>
    </source>
</evidence>
<keyword evidence="5" id="KW-1185">Reference proteome</keyword>
<dbReference type="GO" id="GO:0005829">
    <property type="term" value="C:cytosol"/>
    <property type="evidence" value="ECO:0007669"/>
    <property type="project" value="TreeGrafter"/>
</dbReference>
<dbReference type="RefSeq" id="WP_034803402.1">
    <property type="nucleotide sequence ID" value="NZ_CP015882.1"/>
</dbReference>
<gene>
    <name evidence="2" type="ORF">NE863_31445</name>
    <name evidence="3" type="ORF">P4B07_31365</name>
</gene>
<dbReference type="AlphaFoldDB" id="A0A9Q8YG55"/>
<evidence type="ECO:0000313" key="5">
    <source>
        <dbReference type="Proteomes" id="UP001214094"/>
    </source>
</evidence>
<dbReference type="Gene3D" id="3.40.50.360">
    <property type="match status" value="1"/>
</dbReference>
<dbReference type="Proteomes" id="UP001055460">
    <property type="component" value="Plasmid pB"/>
</dbReference>
<feature type="domain" description="NADPH-dependent FMN reductase-like" evidence="1">
    <location>
        <begin position="1"/>
        <end position="128"/>
    </location>
</feature>
<sequence length="186" mass="20178">MRILGISGSTRRLSTNSALLRAFQSLAPADITIEVFDNIGELPIFSPDLEGANAPESVIRFVEKISASDGLIISSPEYVRTIPGGLKNAIDWLVSGEAVIAKPIALIHASHRGDDMLAALRTVLLTLSSNFSETIFFRLPVMKETPDAIMEKLMDPAHRPAGEKFLKDFASFCRSQNGDVPDVIAI</sequence>
<reference evidence="3 5" key="2">
    <citation type="submission" date="2023-03" db="EMBL/GenBank/DDBJ databases">
        <title>Comparative genome and transcriptome analysis combination mining strategies for increasing vitamin B12 production of Ensifer adhaerens strain.</title>
        <authorList>
            <person name="Yongheng L."/>
        </authorList>
    </citation>
    <scope>NUCLEOTIDE SEQUENCE [LARGE SCALE GENOMIC DNA]</scope>
    <source>
        <strain evidence="3 5">Casida A-T305</strain>
        <plasmid evidence="3 5">unnamedB</plasmid>
    </source>
</reference>
<reference evidence="2" key="1">
    <citation type="submission" date="2022-06" db="EMBL/GenBank/DDBJ databases">
        <title>Physiological and biochemical characterization and genomic elucidation of a strain of the genus Ensifer adhaerens M8 that combines arsenic oxidation and chromium reduction.</title>
        <authorList>
            <person name="Li X."/>
            <person name="Yu c."/>
        </authorList>
    </citation>
    <scope>NUCLEOTIDE SEQUENCE</scope>
    <source>
        <strain evidence="2">M8</strain>
        <plasmid evidence="2">pB</plasmid>
    </source>
</reference>
<protein>
    <submittedName>
        <fullName evidence="2">NAD(P)H-dependent oxidoreductase</fullName>
    </submittedName>
</protein>
<dbReference type="InterPro" id="IPR005025">
    <property type="entry name" value="FMN_Rdtase-like_dom"/>
</dbReference>
<dbReference type="KEGG" id="eah:FA04_30905"/>
<proteinExistence type="predicted"/>
<dbReference type="PANTHER" id="PTHR30543">
    <property type="entry name" value="CHROMATE REDUCTASE"/>
    <property type="match status" value="1"/>
</dbReference>
<dbReference type="Proteomes" id="UP001214094">
    <property type="component" value="Plasmid unnamedB"/>
</dbReference>
<dbReference type="InterPro" id="IPR050712">
    <property type="entry name" value="NAD(P)H-dep_reductase"/>
</dbReference>
<evidence type="ECO:0000313" key="4">
    <source>
        <dbReference type="Proteomes" id="UP001055460"/>
    </source>
</evidence>
<dbReference type="GeneID" id="29523236"/>
<dbReference type="EMBL" id="CP098809">
    <property type="protein sequence ID" value="USJ27014.1"/>
    <property type="molecule type" value="Genomic_DNA"/>
</dbReference>
<organism evidence="2 4">
    <name type="scientific">Ensifer adhaerens</name>
    <name type="common">Sinorhizobium morelense</name>
    <dbReference type="NCBI Taxonomy" id="106592"/>
    <lineage>
        <taxon>Bacteria</taxon>
        <taxon>Pseudomonadati</taxon>
        <taxon>Pseudomonadota</taxon>
        <taxon>Alphaproteobacteria</taxon>
        <taxon>Hyphomicrobiales</taxon>
        <taxon>Rhizobiaceae</taxon>
        <taxon>Sinorhizobium/Ensifer group</taxon>
        <taxon>Ensifer</taxon>
    </lineage>
</organism>
<accession>A0A9Q8YG55</accession>
<geneLocation type="plasmid" evidence="2 4">
    <name>pB</name>
</geneLocation>